<dbReference type="Proteomes" id="UP000075809">
    <property type="component" value="Unassembled WGS sequence"/>
</dbReference>
<proteinExistence type="predicted"/>
<feature type="non-terminal residue" evidence="1">
    <location>
        <position position="1"/>
    </location>
</feature>
<gene>
    <name evidence="1" type="ORF">ALC60_01375</name>
</gene>
<accession>A0A151XH30</accession>
<name>A0A151XH30_9HYME</name>
<evidence type="ECO:0000313" key="2">
    <source>
        <dbReference type="Proteomes" id="UP000075809"/>
    </source>
</evidence>
<organism evidence="1 2">
    <name type="scientific">Mycetomoellerius zeteki</name>
    <dbReference type="NCBI Taxonomy" id="64791"/>
    <lineage>
        <taxon>Eukaryota</taxon>
        <taxon>Metazoa</taxon>
        <taxon>Ecdysozoa</taxon>
        <taxon>Arthropoda</taxon>
        <taxon>Hexapoda</taxon>
        <taxon>Insecta</taxon>
        <taxon>Pterygota</taxon>
        <taxon>Neoptera</taxon>
        <taxon>Endopterygota</taxon>
        <taxon>Hymenoptera</taxon>
        <taxon>Apocrita</taxon>
        <taxon>Aculeata</taxon>
        <taxon>Formicoidea</taxon>
        <taxon>Formicidae</taxon>
        <taxon>Myrmicinae</taxon>
        <taxon>Mycetomoellerius</taxon>
    </lineage>
</organism>
<protein>
    <submittedName>
        <fullName evidence="1">Uncharacterized protein</fullName>
    </submittedName>
</protein>
<evidence type="ECO:0000313" key="1">
    <source>
        <dbReference type="EMBL" id="KYQ59709.1"/>
    </source>
</evidence>
<sequence>VNYAILLALDAILGHKSAHSFATGPVIADPFISPLLLTITPALSSKYINVPSFLRNGFRCRITTAGITATIYFRLSLLHSGNDHIARSRCWQAVQPALNSLHCDDIQISCKRYFSNSPVLSAQLITAPTGRPKDILNLAPADPPRP</sequence>
<dbReference type="EMBL" id="KQ982138">
    <property type="protein sequence ID" value="KYQ59709.1"/>
    <property type="molecule type" value="Genomic_DNA"/>
</dbReference>
<keyword evidence="2" id="KW-1185">Reference proteome</keyword>
<reference evidence="1 2" key="1">
    <citation type="submission" date="2015-09" db="EMBL/GenBank/DDBJ databases">
        <title>Trachymyrmex zeteki WGS genome.</title>
        <authorList>
            <person name="Nygaard S."/>
            <person name="Hu H."/>
            <person name="Boomsma J."/>
            <person name="Zhang G."/>
        </authorList>
    </citation>
    <scope>NUCLEOTIDE SEQUENCE [LARGE SCALE GENOMIC DNA]</scope>
    <source>
        <strain evidence="1">Tzet28-1</strain>
        <tissue evidence="1">Whole body</tissue>
    </source>
</reference>
<dbReference type="AlphaFoldDB" id="A0A151XH30"/>